<keyword evidence="1" id="KW-0472">Membrane</keyword>
<feature type="transmembrane region" description="Helical" evidence="1">
    <location>
        <begin position="69"/>
        <end position="96"/>
    </location>
</feature>
<gene>
    <name evidence="2" type="ORF">Tco_0975213</name>
</gene>
<keyword evidence="3" id="KW-1185">Reference proteome</keyword>
<keyword evidence="1" id="KW-0812">Transmembrane</keyword>
<sequence length="212" mass="23803">MECTYSRKKFECFKLYVFMRTIWRRIISTYLLICVVNVGCVTLFVMLLICVSRLLCVAGFSASLIFDTTIVFGLFFAVIVAHNIIICDLSIVISVLEDVSGPLALLRSSILVKGQTRLGLMMFLGSTIGIGMVKGLFEHRMKSLSYSADESSLRIWERPVLVLVYSFVVLIDFMMSTVFYFSCKSYSLEAASVECKPVLEAMSISLVPLDEN</sequence>
<comment type="caution">
    <text evidence="2">The sequence shown here is derived from an EMBL/GenBank/DDBJ whole genome shotgun (WGS) entry which is preliminary data.</text>
</comment>
<evidence type="ECO:0000256" key="1">
    <source>
        <dbReference type="SAM" id="Phobius"/>
    </source>
</evidence>
<organism evidence="2 3">
    <name type="scientific">Tanacetum coccineum</name>
    <dbReference type="NCBI Taxonomy" id="301880"/>
    <lineage>
        <taxon>Eukaryota</taxon>
        <taxon>Viridiplantae</taxon>
        <taxon>Streptophyta</taxon>
        <taxon>Embryophyta</taxon>
        <taxon>Tracheophyta</taxon>
        <taxon>Spermatophyta</taxon>
        <taxon>Magnoliopsida</taxon>
        <taxon>eudicotyledons</taxon>
        <taxon>Gunneridae</taxon>
        <taxon>Pentapetalae</taxon>
        <taxon>asterids</taxon>
        <taxon>campanulids</taxon>
        <taxon>Asterales</taxon>
        <taxon>Asteraceae</taxon>
        <taxon>Asteroideae</taxon>
        <taxon>Anthemideae</taxon>
        <taxon>Anthemidinae</taxon>
        <taxon>Tanacetum</taxon>
    </lineage>
</organism>
<keyword evidence="1" id="KW-1133">Transmembrane helix</keyword>
<reference evidence="2" key="1">
    <citation type="journal article" date="2022" name="Int. J. Mol. Sci.">
        <title>Draft Genome of Tanacetum Coccineum: Genomic Comparison of Closely Related Tanacetum-Family Plants.</title>
        <authorList>
            <person name="Yamashiro T."/>
            <person name="Shiraishi A."/>
            <person name="Nakayama K."/>
            <person name="Satake H."/>
        </authorList>
    </citation>
    <scope>NUCLEOTIDE SEQUENCE</scope>
</reference>
<feature type="transmembrane region" description="Helical" evidence="1">
    <location>
        <begin position="160"/>
        <end position="181"/>
    </location>
</feature>
<feature type="transmembrane region" description="Helical" evidence="1">
    <location>
        <begin position="29"/>
        <end position="49"/>
    </location>
</feature>
<dbReference type="PANTHER" id="PTHR33133">
    <property type="entry name" value="OS08G0107100 PROTEIN-RELATED"/>
    <property type="match status" value="1"/>
</dbReference>
<dbReference type="EMBL" id="BQNB010016206">
    <property type="protein sequence ID" value="GJT49056.1"/>
    <property type="molecule type" value="Genomic_DNA"/>
</dbReference>
<accession>A0ABQ5EDW7</accession>
<reference evidence="2" key="2">
    <citation type="submission" date="2022-01" db="EMBL/GenBank/DDBJ databases">
        <authorList>
            <person name="Yamashiro T."/>
            <person name="Shiraishi A."/>
            <person name="Satake H."/>
            <person name="Nakayama K."/>
        </authorList>
    </citation>
    <scope>NUCLEOTIDE SEQUENCE</scope>
</reference>
<name>A0ABQ5EDW7_9ASTR</name>
<dbReference type="PANTHER" id="PTHR33133:SF1">
    <property type="entry name" value="EXPRESSED PROTEIN-RELATED"/>
    <property type="match status" value="1"/>
</dbReference>
<protein>
    <submittedName>
        <fullName evidence="2">Uncharacterized protein</fullName>
    </submittedName>
</protein>
<proteinExistence type="predicted"/>
<evidence type="ECO:0000313" key="2">
    <source>
        <dbReference type="EMBL" id="GJT49056.1"/>
    </source>
</evidence>
<dbReference type="Proteomes" id="UP001151760">
    <property type="component" value="Unassembled WGS sequence"/>
</dbReference>
<feature type="transmembrane region" description="Helical" evidence="1">
    <location>
        <begin position="117"/>
        <end position="137"/>
    </location>
</feature>
<evidence type="ECO:0000313" key="3">
    <source>
        <dbReference type="Proteomes" id="UP001151760"/>
    </source>
</evidence>